<feature type="region of interest" description="Disordered" evidence="1">
    <location>
        <begin position="432"/>
        <end position="451"/>
    </location>
</feature>
<reference evidence="3 4" key="1">
    <citation type="journal article" date="2019" name="Nat. Ecol. Evol.">
        <title>Megaphylogeny resolves global patterns of mushroom evolution.</title>
        <authorList>
            <person name="Varga T."/>
            <person name="Krizsan K."/>
            <person name="Foldi C."/>
            <person name="Dima B."/>
            <person name="Sanchez-Garcia M."/>
            <person name="Sanchez-Ramirez S."/>
            <person name="Szollosi G.J."/>
            <person name="Szarkandi J.G."/>
            <person name="Papp V."/>
            <person name="Albert L."/>
            <person name="Andreopoulos W."/>
            <person name="Angelini C."/>
            <person name="Antonin V."/>
            <person name="Barry K.W."/>
            <person name="Bougher N.L."/>
            <person name="Buchanan P."/>
            <person name="Buyck B."/>
            <person name="Bense V."/>
            <person name="Catcheside P."/>
            <person name="Chovatia M."/>
            <person name="Cooper J."/>
            <person name="Damon W."/>
            <person name="Desjardin D."/>
            <person name="Finy P."/>
            <person name="Geml J."/>
            <person name="Haridas S."/>
            <person name="Hughes K."/>
            <person name="Justo A."/>
            <person name="Karasinski D."/>
            <person name="Kautmanova I."/>
            <person name="Kiss B."/>
            <person name="Kocsube S."/>
            <person name="Kotiranta H."/>
            <person name="LaButti K.M."/>
            <person name="Lechner B.E."/>
            <person name="Liimatainen K."/>
            <person name="Lipzen A."/>
            <person name="Lukacs Z."/>
            <person name="Mihaltcheva S."/>
            <person name="Morgado L.N."/>
            <person name="Niskanen T."/>
            <person name="Noordeloos M.E."/>
            <person name="Ohm R.A."/>
            <person name="Ortiz-Santana B."/>
            <person name="Ovrebo C."/>
            <person name="Racz N."/>
            <person name="Riley R."/>
            <person name="Savchenko A."/>
            <person name="Shiryaev A."/>
            <person name="Soop K."/>
            <person name="Spirin V."/>
            <person name="Szebenyi C."/>
            <person name="Tomsovsky M."/>
            <person name="Tulloss R.E."/>
            <person name="Uehling J."/>
            <person name="Grigoriev I.V."/>
            <person name="Vagvolgyi C."/>
            <person name="Papp T."/>
            <person name="Martin F.M."/>
            <person name="Miettinen O."/>
            <person name="Hibbett D.S."/>
            <person name="Nagy L.G."/>
        </authorList>
    </citation>
    <scope>NUCLEOTIDE SEQUENCE [LARGE SCALE GENOMIC DNA]</scope>
    <source>
        <strain evidence="3 4">CBS 166.37</strain>
    </source>
</reference>
<proteinExistence type="predicted"/>
<evidence type="ECO:0000313" key="4">
    <source>
        <dbReference type="Proteomes" id="UP000308652"/>
    </source>
</evidence>
<name>A0A5C3MID7_9AGAR</name>
<keyword evidence="4" id="KW-1185">Reference proteome</keyword>
<organism evidence="3 4">
    <name type="scientific">Crucibulum laeve</name>
    <dbReference type="NCBI Taxonomy" id="68775"/>
    <lineage>
        <taxon>Eukaryota</taxon>
        <taxon>Fungi</taxon>
        <taxon>Dikarya</taxon>
        <taxon>Basidiomycota</taxon>
        <taxon>Agaricomycotina</taxon>
        <taxon>Agaricomycetes</taxon>
        <taxon>Agaricomycetidae</taxon>
        <taxon>Agaricales</taxon>
        <taxon>Agaricineae</taxon>
        <taxon>Nidulariaceae</taxon>
        <taxon>Crucibulum</taxon>
    </lineage>
</organism>
<accession>A0A5C3MID7</accession>
<sequence>MASTDSTESRNNALLGVILLIRHGDREGFYQSPVTYTPSNTAITPLGNKLRGIYINPSSPTRIPGINSDVVNDAQLLIRADAGGEGGVIFNSAVSLLQGLFPGTRDYNTTLANGTNIVGPLGGYQYIPIESVEPDNDVSLEGWTSCGPFADATAAFYNSTQFKQKAIQAAPFLRALPPFLDGRPVTLENMIFDFMNVQSIHNATFLHNLPPTFLAQARALADFHEYGVFSSPSLSGIGNIAGQTILPSILNGIHRITNASDPLKFVYEAISYKPFISLFNMTGAAQANPELAGIVNYAAALALEVRQSNSGPVLRLKFKNGTIDNDFKTFNFLGRSGDVPISVFINRLAPVAINSTSAWCKVCNNNKDRGCDEITAVYNYAGPGPWTQRQAIGPVGAGFLGAGTTLVAVVATALLLSFLGLLSFGKRSVKPSQNMRERESDEDSVNSIRKL</sequence>
<evidence type="ECO:0000256" key="1">
    <source>
        <dbReference type="SAM" id="MobiDB-lite"/>
    </source>
</evidence>
<dbReference type="OrthoDB" id="258392at2759"/>
<dbReference type="Proteomes" id="UP000308652">
    <property type="component" value="Unassembled WGS sequence"/>
</dbReference>
<protein>
    <submittedName>
        <fullName evidence="3">Histidine phosphatase superfamily</fullName>
    </submittedName>
</protein>
<dbReference type="InterPro" id="IPR029033">
    <property type="entry name" value="His_PPase_superfam"/>
</dbReference>
<dbReference type="Gene3D" id="3.40.50.1240">
    <property type="entry name" value="Phosphoglycerate mutase-like"/>
    <property type="match status" value="1"/>
</dbReference>
<evidence type="ECO:0000313" key="3">
    <source>
        <dbReference type="EMBL" id="TFK45114.1"/>
    </source>
</evidence>
<gene>
    <name evidence="3" type="ORF">BDQ12DRAFT_695361</name>
</gene>
<keyword evidence="2" id="KW-0472">Membrane</keyword>
<feature type="transmembrane region" description="Helical" evidence="2">
    <location>
        <begin position="399"/>
        <end position="425"/>
    </location>
</feature>
<dbReference type="AlphaFoldDB" id="A0A5C3MID7"/>
<dbReference type="STRING" id="68775.A0A5C3MID7"/>
<keyword evidence="2" id="KW-1133">Transmembrane helix</keyword>
<dbReference type="EMBL" id="ML213590">
    <property type="protein sequence ID" value="TFK45114.1"/>
    <property type="molecule type" value="Genomic_DNA"/>
</dbReference>
<keyword evidence="2" id="KW-0812">Transmembrane</keyword>
<dbReference type="SUPFAM" id="SSF53254">
    <property type="entry name" value="Phosphoglycerate mutase-like"/>
    <property type="match status" value="1"/>
</dbReference>
<evidence type="ECO:0000256" key="2">
    <source>
        <dbReference type="SAM" id="Phobius"/>
    </source>
</evidence>